<dbReference type="EMBL" id="LSRC01000036">
    <property type="protein sequence ID" value="KXI16827.1"/>
    <property type="molecule type" value="Genomic_DNA"/>
</dbReference>
<sequence>MGYSPKFSAIGKNLSYFGRTQKRDYRQKASKAKLTNILKKN</sequence>
<reference evidence="1 2" key="1">
    <citation type="submission" date="2016-02" db="EMBL/GenBank/DDBJ databases">
        <authorList>
            <person name="Wen L."/>
            <person name="He K."/>
            <person name="Yang H."/>
        </authorList>
    </citation>
    <scope>NUCLEOTIDE SEQUENCE [LARGE SCALE GENOMIC DNA]</scope>
    <source>
        <strain evidence="1 2">CMW7778B</strain>
    </source>
</reference>
<evidence type="ECO:0000313" key="1">
    <source>
        <dbReference type="EMBL" id="KXI16827.1"/>
    </source>
</evidence>
<accession>A0A135Z5B5</accession>
<name>A0A135Z5B5_GARVA</name>
<comment type="caution">
    <text evidence="1">The sequence shown here is derived from an EMBL/GenBank/DDBJ whole genome shotgun (WGS) entry which is preliminary data.</text>
</comment>
<evidence type="ECO:0000313" key="2">
    <source>
        <dbReference type="Proteomes" id="UP000070505"/>
    </source>
</evidence>
<dbReference type="PATRIC" id="fig|2702.101.peg.850"/>
<proteinExistence type="predicted"/>
<dbReference type="Proteomes" id="UP000070505">
    <property type="component" value="Unassembled WGS sequence"/>
</dbReference>
<gene>
    <name evidence="1" type="ORF">HMPREF3230_00874</name>
</gene>
<protein>
    <submittedName>
        <fullName evidence="1">Uncharacterized protein</fullName>
    </submittedName>
</protein>
<organism evidence="1 2">
    <name type="scientific">Gardnerella vaginalis</name>
    <dbReference type="NCBI Taxonomy" id="2702"/>
    <lineage>
        <taxon>Bacteria</taxon>
        <taxon>Bacillati</taxon>
        <taxon>Actinomycetota</taxon>
        <taxon>Actinomycetes</taxon>
        <taxon>Bifidobacteriales</taxon>
        <taxon>Bifidobacteriaceae</taxon>
        <taxon>Gardnerella</taxon>
    </lineage>
</organism>
<dbReference type="AlphaFoldDB" id="A0A135Z5B5"/>